<dbReference type="InterPro" id="IPR017515">
    <property type="entry name" value="MeMalonyl-CoA_epimerase"/>
</dbReference>
<dbReference type="SUPFAM" id="SSF54593">
    <property type="entry name" value="Glyoxalase/Bleomycin resistance protein/Dihydroxybiphenyl dioxygenase"/>
    <property type="match status" value="1"/>
</dbReference>
<dbReference type="InterPro" id="IPR029068">
    <property type="entry name" value="Glyas_Bleomycin-R_OHBP_Dase"/>
</dbReference>
<evidence type="ECO:0000256" key="2">
    <source>
        <dbReference type="ARBA" id="ARBA00022723"/>
    </source>
</evidence>
<dbReference type="Gene3D" id="3.10.180.10">
    <property type="entry name" value="2,3-Dihydroxybiphenyl 1,2-Dioxygenase, domain 1"/>
    <property type="match status" value="1"/>
</dbReference>
<organism evidence="4 5">
    <name type="scientific">Paenibacillus antri</name>
    <dbReference type="NCBI Taxonomy" id="2582848"/>
    <lineage>
        <taxon>Bacteria</taxon>
        <taxon>Bacillati</taxon>
        <taxon>Bacillota</taxon>
        <taxon>Bacilli</taxon>
        <taxon>Bacillales</taxon>
        <taxon>Paenibacillaceae</taxon>
        <taxon>Paenibacillus</taxon>
    </lineage>
</organism>
<dbReference type="PROSITE" id="PS51819">
    <property type="entry name" value="VOC"/>
    <property type="match status" value="1"/>
</dbReference>
<feature type="domain" description="VOC" evidence="3">
    <location>
        <begin position="6"/>
        <end position="145"/>
    </location>
</feature>
<gene>
    <name evidence="4" type="ORF">FE782_30770</name>
</gene>
<dbReference type="PANTHER" id="PTHR43048">
    <property type="entry name" value="METHYLMALONYL-COA EPIMERASE"/>
    <property type="match status" value="1"/>
</dbReference>
<dbReference type="Pfam" id="PF13669">
    <property type="entry name" value="Glyoxalase_4"/>
    <property type="match status" value="1"/>
</dbReference>
<evidence type="ECO:0000313" key="4">
    <source>
        <dbReference type="EMBL" id="TLS48415.1"/>
    </source>
</evidence>
<accession>A0A5R9GAG4</accession>
<sequence length="148" mass="16624">MLGTNVVTQIGLIVRDIERTSEAYAAFFGLPKPEAFWTDAPEVARTEFEGRPSAARAKLAFFRLGNLQLELIEPDETPSTWRNHLNERGEGVHHIAFVIDGMQEKTEALASRGFPLQQKGEYTGGRYAYIDTTEALKVLVELLENDKK</sequence>
<keyword evidence="5" id="KW-1185">Reference proteome</keyword>
<evidence type="ECO:0000313" key="5">
    <source>
        <dbReference type="Proteomes" id="UP000309676"/>
    </source>
</evidence>
<comment type="caution">
    <text evidence="4">The sequence shown here is derived from an EMBL/GenBank/DDBJ whole genome shotgun (WGS) entry which is preliminary data.</text>
</comment>
<dbReference type="OrthoDB" id="9788468at2"/>
<dbReference type="PANTHER" id="PTHR43048:SF3">
    <property type="entry name" value="METHYLMALONYL-COA EPIMERASE, MITOCHONDRIAL"/>
    <property type="match status" value="1"/>
</dbReference>
<name>A0A5R9GAG4_9BACL</name>
<dbReference type="CDD" id="cd07249">
    <property type="entry name" value="MMCE"/>
    <property type="match status" value="1"/>
</dbReference>
<dbReference type="GO" id="GO:0046872">
    <property type="term" value="F:metal ion binding"/>
    <property type="evidence" value="ECO:0007669"/>
    <property type="project" value="UniProtKB-KW"/>
</dbReference>
<reference evidence="4 5" key="1">
    <citation type="submission" date="2019-05" db="EMBL/GenBank/DDBJ databases">
        <authorList>
            <person name="Narsing Rao M.P."/>
            <person name="Li W.J."/>
        </authorList>
    </citation>
    <scope>NUCLEOTIDE SEQUENCE [LARGE SCALE GENOMIC DNA]</scope>
    <source>
        <strain evidence="4 5">SYSU_K30003</strain>
    </source>
</reference>
<dbReference type="GO" id="GO:0046491">
    <property type="term" value="P:L-methylmalonyl-CoA metabolic process"/>
    <property type="evidence" value="ECO:0007669"/>
    <property type="project" value="TreeGrafter"/>
</dbReference>
<dbReference type="GO" id="GO:0004493">
    <property type="term" value="F:methylmalonyl-CoA epimerase activity"/>
    <property type="evidence" value="ECO:0007669"/>
    <property type="project" value="TreeGrafter"/>
</dbReference>
<proteinExistence type="inferred from homology"/>
<dbReference type="InterPro" id="IPR037523">
    <property type="entry name" value="VOC_core"/>
</dbReference>
<dbReference type="EMBL" id="VCIW01000037">
    <property type="protein sequence ID" value="TLS48415.1"/>
    <property type="molecule type" value="Genomic_DNA"/>
</dbReference>
<evidence type="ECO:0000256" key="1">
    <source>
        <dbReference type="ARBA" id="ARBA00009308"/>
    </source>
</evidence>
<dbReference type="AlphaFoldDB" id="A0A5R9GAG4"/>
<evidence type="ECO:0000259" key="3">
    <source>
        <dbReference type="PROSITE" id="PS51819"/>
    </source>
</evidence>
<dbReference type="Proteomes" id="UP000309676">
    <property type="component" value="Unassembled WGS sequence"/>
</dbReference>
<keyword evidence="2" id="KW-0479">Metal-binding</keyword>
<protein>
    <submittedName>
        <fullName evidence="4">VOC family protein</fullName>
    </submittedName>
</protein>
<comment type="similarity">
    <text evidence="1">Belongs to the methylmalonyl-CoA epimerase family.</text>
</comment>
<dbReference type="InterPro" id="IPR051785">
    <property type="entry name" value="MMCE/EMCE_epimerase"/>
</dbReference>